<comment type="catalytic activity">
    <reaction evidence="13 14">
        <text>N(6),N(6)-dimethyl-L-lysyl(36)-[histone H3] + 2 2-oxoglutarate + 2 O2 = L-lysyl(36)-[histone H3] + 2 formaldehyde + 2 succinate + 2 CO2</text>
        <dbReference type="Rhea" id="RHEA:42032"/>
        <dbReference type="Rhea" id="RHEA-COMP:9785"/>
        <dbReference type="Rhea" id="RHEA-COMP:9787"/>
        <dbReference type="ChEBI" id="CHEBI:15379"/>
        <dbReference type="ChEBI" id="CHEBI:16526"/>
        <dbReference type="ChEBI" id="CHEBI:16810"/>
        <dbReference type="ChEBI" id="CHEBI:16842"/>
        <dbReference type="ChEBI" id="CHEBI:29969"/>
        <dbReference type="ChEBI" id="CHEBI:30031"/>
        <dbReference type="ChEBI" id="CHEBI:61976"/>
        <dbReference type="EC" id="1.14.11.27"/>
    </reaction>
</comment>
<evidence type="ECO:0000256" key="6">
    <source>
        <dbReference type="ARBA" id="ARBA00022964"/>
    </source>
</evidence>
<evidence type="ECO:0000313" key="16">
    <source>
        <dbReference type="EMBL" id="LAC25169.1"/>
    </source>
</evidence>
<evidence type="ECO:0000256" key="2">
    <source>
        <dbReference type="ARBA" id="ARBA00010309"/>
    </source>
</evidence>
<dbReference type="PANTHER" id="PTHR13096">
    <property type="entry name" value="MINA53 MYC INDUCED NUCLEAR ANTIGEN"/>
    <property type="match status" value="1"/>
</dbReference>
<evidence type="ECO:0000259" key="15">
    <source>
        <dbReference type="PROSITE" id="PS51184"/>
    </source>
</evidence>
<dbReference type="InterPro" id="IPR039994">
    <property type="entry name" value="NO66-like"/>
</dbReference>
<keyword evidence="7 14" id="KW-0560">Oxidoreductase</keyword>
<comment type="function">
    <text evidence="12">Oxygenase that can act as both a histone lysine demethylase and a ribosomal histidine hydroxylase. Specifically demethylates 'Lys-4' (H3K4me) and 'Lys-36' (H3K36me) of histone H3, thereby playing a central role in histone code.</text>
</comment>
<protein>
    <recommendedName>
        <fullName evidence="14">Bifunctional lysine-specific demethylase and histidyl-hydroxylase</fullName>
        <ecNumber evidence="14">1.14.11.27</ecNumber>
    </recommendedName>
</protein>
<dbReference type="Gene3D" id="3.90.930.40">
    <property type="match status" value="1"/>
</dbReference>
<dbReference type="Gene3D" id="1.10.10.1500">
    <property type="entry name" value="JmjC domain-containing ribosomal oxygenase (ROX), dimer domain"/>
    <property type="match status" value="1"/>
</dbReference>
<dbReference type="GO" id="GO:0005730">
    <property type="term" value="C:nucleolus"/>
    <property type="evidence" value="ECO:0007669"/>
    <property type="project" value="TreeGrafter"/>
</dbReference>
<reference evidence="16" key="1">
    <citation type="submission" date="2017-11" db="EMBL/GenBank/DDBJ databases">
        <title>The sensing device of the deep-sea amphipod.</title>
        <authorList>
            <person name="Kobayashi H."/>
            <person name="Nagahama T."/>
            <person name="Arai W."/>
            <person name="Sasagawa Y."/>
            <person name="Umeda M."/>
            <person name="Hayashi T."/>
            <person name="Nikaido I."/>
            <person name="Watanabe H."/>
            <person name="Oguri K."/>
            <person name="Kitazato H."/>
            <person name="Fujioka K."/>
            <person name="Kido Y."/>
            <person name="Takami H."/>
        </authorList>
    </citation>
    <scope>NUCLEOTIDE SEQUENCE</scope>
    <source>
        <tissue evidence="16">Whole body</tissue>
    </source>
</reference>
<dbReference type="Pfam" id="PF08007">
    <property type="entry name" value="JmjC_2"/>
    <property type="match status" value="1"/>
</dbReference>
<dbReference type="PANTHER" id="PTHR13096:SF8">
    <property type="entry name" value="RIBOSOMAL OXYGENASE 1"/>
    <property type="match status" value="1"/>
</dbReference>
<evidence type="ECO:0000256" key="5">
    <source>
        <dbReference type="ARBA" id="ARBA00022853"/>
    </source>
</evidence>
<keyword evidence="16" id="KW-0808">Transferase</keyword>
<organism evidence="16">
    <name type="scientific">Hirondellea gigas</name>
    <dbReference type="NCBI Taxonomy" id="1518452"/>
    <lineage>
        <taxon>Eukaryota</taxon>
        <taxon>Metazoa</taxon>
        <taxon>Ecdysozoa</taxon>
        <taxon>Arthropoda</taxon>
        <taxon>Crustacea</taxon>
        <taxon>Multicrustacea</taxon>
        <taxon>Malacostraca</taxon>
        <taxon>Eumalacostraca</taxon>
        <taxon>Peracarida</taxon>
        <taxon>Amphipoda</taxon>
        <taxon>Amphilochidea</taxon>
        <taxon>Lysianassida</taxon>
        <taxon>Lysianassidira</taxon>
        <taxon>Lysianassoidea</taxon>
        <taxon>Lysianassidae</taxon>
        <taxon>Hirondellea</taxon>
    </lineage>
</organism>
<comment type="cofactor">
    <cofactor evidence="14">
        <name>Fe(2+)</name>
        <dbReference type="ChEBI" id="CHEBI:29033"/>
    </cofactor>
    <text evidence="14">Binds 1 Fe(2+) ion per subunit.</text>
</comment>
<evidence type="ECO:0000256" key="9">
    <source>
        <dbReference type="ARBA" id="ARBA00023015"/>
    </source>
</evidence>
<comment type="subcellular location">
    <subcellularLocation>
        <location evidence="1 14">Nucleus</location>
    </subcellularLocation>
</comment>
<keyword evidence="9 14" id="KW-0805">Transcription regulation</keyword>
<dbReference type="GO" id="GO:0032259">
    <property type="term" value="P:methylation"/>
    <property type="evidence" value="ECO:0007669"/>
    <property type="project" value="UniProtKB-KW"/>
</dbReference>
<keyword evidence="8 14" id="KW-0408">Iron</keyword>
<keyword evidence="11 14" id="KW-0539">Nucleus</keyword>
<keyword evidence="4 14" id="KW-0479">Metal-binding</keyword>
<keyword evidence="3" id="KW-0678">Repressor</keyword>
<dbReference type="GO" id="GO:0140680">
    <property type="term" value="F:histone H3K36me/H3K36me2 demethylase activity"/>
    <property type="evidence" value="ECO:0007669"/>
    <property type="project" value="UniProtKB-EC"/>
</dbReference>
<evidence type="ECO:0000256" key="1">
    <source>
        <dbReference type="ARBA" id="ARBA00004123"/>
    </source>
</evidence>
<dbReference type="PROSITE" id="PS51184">
    <property type="entry name" value="JMJC"/>
    <property type="match status" value="1"/>
</dbReference>
<dbReference type="FunFam" id="1.10.10.1500:FF:000001">
    <property type="entry name" value="ribosomal oxygenase 1 isoform X1"/>
    <property type="match status" value="1"/>
</dbReference>
<dbReference type="EC" id="1.14.11.27" evidence="14"/>
<evidence type="ECO:0000256" key="11">
    <source>
        <dbReference type="ARBA" id="ARBA00023242"/>
    </source>
</evidence>
<dbReference type="SUPFAM" id="SSF51197">
    <property type="entry name" value="Clavaminate synthase-like"/>
    <property type="match status" value="1"/>
</dbReference>
<keyword evidence="5" id="KW-0156">Chromatin regulator</keyword>
<keyword evidence="16" id="KW-0489">Methyltransferase</keyword>
<dbReference type="GO" id="GO:0008168">
    <property type="term" value="F:methyltransferase activity"/>
    <property type="evidence" value="ECO:0007669"/>
    <property type="project" value="UniProtKB-KW"/>
</dbReference>
<proteinExistence type="evidence at transcript level"/>
<evidence type="ECO:0000256" key="8">
    <source>
        <dbReference type="ARBA" id="ARBA00023004"/>
    </source>
</evidence>
<dbReference type="Pfam" id="PF21233">
    <property type="entry name" value="WHD_RIOX1"/>
    <property type="match status" value="1"/>
</dbReference>
<keyword evidence="6 14" id="KW-0223">Dioxygenase</keyword>
<evidence type="ECO:0000256" key="14">
    <source>
        <dbReference type="RuleBase" id="RU366061"/>
    </source>
</evidence>
<dbReference type="AlphaFoldDB" id="A0A6A7G457"/>
<evidence type="ECO:0000256" key="12">
    <source>
        <dbReference type="ARBA" id="ARBA00025670"/>
    </source>
</evidence>
<dbReference type="EMBL" id="IACT01006028">
    <property type="protein sequence ID" value="LAC25169.1"/>
    <property type="molecule type" value="mRNA"/>
</dbReference>
<dbReference type="Gene3D" id="2.60.120.650">
    <property type="entry name" value="Cupin"/>
    <property type="match status" value="1"/>
</dbReference>
<comment type="similarity">
    <text evidence="2">Belongs to the ROX family. NO66 subfamily.</text>
</comment>
<keyword evidence="10 14" id="KW-0804">Transcription</keyword>
<evidence type="ECO:0000256" key="4">
    <source>
        <dbReference type="ARBA" id="ARBA00022723"/>
    </source>
</evidence>
<evidence type="ECO:0000256" key="3">
    <source>
        <dbReference type="ARBA" id="ARBA00022491"/>
    </source>
</evidence>
<sequence length="485" mass="55126">MAAKRKSSCSVSPPPPLKKLFRSHGLDILDNPSENCGQRFFEWIIHPISVKAFYSEYFEKKPLFIKRDKSSYYDGLFHTSDIQSLLRCSDLVENSASRSDAKDYDGDDDEACDDVRFGNDLDITKYVDGKRQTVHVSGERAEPLKVWKYFNDGCSIRILRPQKYSKTMWQMLSVLDQFFGCMTGVNSYLTPAGTQGFAPHYDDVDVFVLQTEGAKHWKIHGNLNEETTLSRYSSGNFTQEEVGDPVLEVDLHAGDFLYLPRSFIHQANSFPDQHSFHITVSANFRNTWADFLEKSIPVALQSAIEDDVSFRRSLPRNCIEYMGALHSDREDSRRDDFEKNLVELVLKMVRSFPIDSAVDQIAKESMKYQVPPFLLESDVSRSTSSRAEVSITSHSMIRLVSANVARLTIEEDLAVIYHIARNSRGFMTESIGKEEFDIDFAGGLDYILTSFPDFVSVNSIPVDDSDDQISIVQSLYDCGVIEIKR</sequence>
<name>A0A6A7G457_9CRUS</name>
<dbReference type="InterPro" id="IPR049043">
    <property type="entry name" value="WHD_RIOX1"/>
</dbReference>
<evidence type="ECO:0000256" key="13">
    <source>
        <dbReference type="ARBA" id="ARBA00047915"/>
    </source>
</evidence>
<feature type="domain" description="JmjC" evidence="15">
    <location>
        <begin position="163"/>
        <end position="301"/>
    </location>
</feature>
<accession>A0A6A7G457</accession>
<dbReference type="InterPro" id="IPR003347">
    <property type="entry name" value="JmjC_dom"/>
</dbReference>
<evidence type="ECO:0000256" key="7">
    <source>
        <dbReference type="ARBA" id="ARBA00023002"/>
    </source>
</evidence>
<dbReference type="GO" id="GO:0032453">
    <property type="term" value="F:histone H3K4 demethylase activity"/>
    <property type="evidence" value="ECO:0007669"/>
    <property type="project" value="TreeGrafter"/>
</dbReference>
<evidence type="ECO:0000256" key="10">
    <source>
        <dbReference type="ARBA" id="ARBA00023163"/>
    </source>
</evidence>
<dbReference type="GO" id="GO:0005506">
    <property type="term" value="F:iron ion binding"/>
    <property type="evidence" value="ECO:0007669"/>
    <property type="project" value="UniProtKB-UniRule"/>
</dbReference>